<comment type="caution">
    <text evidence="6">The sequence shown here is derived from an EMBL/GenBank/DDBJ whole genome shotgun (WGS) entry which is preliminary data.</text>
</comment>
<dbReference type="InterPro" id="IPR012946">
    <property type="entry name" value="X8"/>
</dbReference>
<evidence type="ECO:0000256" key="4">
    <source>
        <dbReference type="SAM" id="SignalP"/>
    </source>
</evidence>
<dbReference type="SMART" id="SM00768">
    <property type="entry name" value="X8"/>
    <property type="match status" value="1"/>
</dbReference>
<dbReference type="GO" id="GO:0009506">
    <property type="term" value="C:plasmodesma"/>
    <property type="evidence" value="ECO:0007669"/>
    <property type="project" value="UniProtKB-ARBA"/>
</dbReference>
<evidence type="ECO:0000256" key="3">
    <source>
        <dbReference type="ARBA" id="ARBA00022729"/>
    </source>
</evidence>
<dbReference type="Proteomes" id="UP001054252">
    <property type="component" value="Unassembled WGS sequence"/>
</dbReference>
<keyword evidence="2" id="KW-0336">GPI-anchor</keyword>
<feature type="domain" description="X8" evidence="5">
    <location>
        <begin position="36"/>
        <end position="121"/>
    </location>
</feature>
<dbReference type="GO" id="GO:0005886">
    <property type="term" value="C:plasma membrane"/>
    <property type="evidence" value="ECO:0007669"/>
    <property type="project" value="UniProtKB-SubCell"/>
</dbReference>
<accession>A0AAV5J766</accession>
<keyword evidence="2" id="KW-0325">Glycoprotein</keyword>
<dbReference type="AlphaFoldDB" id="A0AAV5J766"/>
<feature type="signal peptide" evidence="4">
    <location>
        <begin position="1"/>
        <end position="24"/>
    </location>
</feature>
<keyword evidence="2" id="KW-0449">Lipoprotein</keyword>
<dbReference type="Pfam" id="PF07983">
    <property type="entry name" value="X8"/>
    <property type="match status" value="1"/>
</dbReference>
<comment type="subcellular location">
    <subcellularLocation>
        <location evidence="1">Cell membrane</location>
        <topology evidence="1">Lipid-anchor</topology>
        <topology evidence="1">GPI-anchor</topology>
    </subcellularLocation>
</comment>
<dbReference type="PROSITE" id="PS51257">
    <property type="entry name" value="PROKAR_LIPOPROTEIN"/>
    <property type="match status" value="1"/>
</dbReference>
<evidence type="ECO:0000256" key="2">
    <source>
        <dbReference type="ARBA" id="ARBA00022622"/>
    </source>
</evidence>
<evidence type="ECO:0000256" key="1">
    <source>
        <dbReference type="ARBA" id="ARBA00004609"/>
    </source>
</evidence>
<evidence type="ECO:0000259" key="5">
    <source>
        <dbReference type="SMART" id="SM00768"/>
    </source>
</evidence>
<reference evidence="6 7" key="1">
    <citation type="journal article" date="2021" name="Commun. Biol.">
        <title>The genome of Shorea leprosula (Dipterocarpaceae) highlights the ecological relevance of drought in aseasonal tropical rainforests.</title>
        <authorList>
            <person name="Ng K.K.S."/>
            <person name="Kobayashi M.J."/>
            <person name="Fawcett J.A."/>
            <person name="Hatakeyama M."/>
            <person name="Paape T."/>
            <person name="Ng C.H."/>
            <person name="Ang C.C."/>
            <person name="Tnah L.H."/>
            <person name="Lee C.T."/>
            <person name="Nishiyama T."/>
            <person name="Sese J."/>
            <person name="O'Brien M.J."/>
            <person name="Copetti D."/>
            <person name="Mohd Noor M.I."/>
            <person name="Ong R.C."/>
            <person name="Putra M."/>
            <person name="Sireger I.Z."/>
            <person name="Indrioko S."/>
            <person name="Kosugi Y."/>
            <person name="Izuno A."/>
            <person name="Isagi Y."/>
            <person name="Lee S.L."/>
            <person name="Shimizu K.K."/>
        </authorList>
    </citation>
    <scope>NUCLEOTIDE SEQUENCE [LARGE SCALE GENOMIC DNA]</scope>
    <source>
        <strain evidence="6">214</strain>
    </source>
</reference>
<dbReference type="GO" id="GO:0098552">
    <property type="term" value="C:side of membrane"/>
    <property type="evidence" value="ECO:0007669"/>
    <property type="project" value="UniProtKB-KW"/>
</dbReference>
<keyword evidence="7" id="KW-1185">Reference proteome</keyword>
<feature type="chain" id="PRO_5043327346" description="X8 domain-containing protein" evidence="4">
    <location>
        <begin position="25"/>
        <end position="124"/>
    </location>
</feature>
<evidence type="ECO:0000313" key="7">
    <source>
        <dbReference type="Proteomes" id="UP001054252"/>
    </source>
</evidence>
<organism evidence="6 7">
    <name type="scientific">Rubroshorea leprosula</name>
    <dbReference type="NCBI Taxonomy" id="152421"/>
    <lineage>
        <taxon>Eukaryota</taxon>
        <taxon>Viridiplantae</taxon>
        <taxon>Streptophyta</taxon>
        <taxon>Embryophyta</taxon>
        <taxon>Tracheophyta</taxon>
        <taxon>Spermatophyta</taxon>
        <taxon>Magnoliopsida</taxon>
        <taxon>eudicotyledons</taxon>
        <taxon>Gunneridae</taxon>
        <taxon>Pentapetalae</taxon>
        <taxon>rosids</taxon>
        <taxon>malvids</taxon>
        <taxon>Malvales</taxon>
        <taxon>Dipterocarpaceae</taxon>
        <taxon>Rubroshorea</taxon>
    </lineage>
</organism>
<dbReference type="EMBL" id="BPVZ01000032">
    <property type="protein sequence ID" value="GKV10433.1"/>
    <property type="molecule type" value="Genomic_DNA"/>
</dbReference>
<gene>
    <name evidence="6" type="ORF">SLEP1_g21794</name>
</gene>
<sequence>MAKQSLAFIVFTLACFLLHGNASGASIGTNQVMEQSWCIVKPSMDIDQLQKNIDYCCTQAENNCGTIQPGGPCYNPNNLVSDASVVMNFYFQKSGNQQSACYFNGSGLIIQEDPSVGACIYPAN</sequence>
<evidence type="ECO:0000313" key="6">
    <source>
        <dbReference type="EMBL" id="GKV10433.1"/>
    </source>
</evidence>
<dbReference type="InterPro" id="IPR044788">
    <property type="entry name" value="X8_dom_prot"/>
</dbReference>
<proteinExistence type="predicted"/>
<name>A0AAV5J766_9ROSI</name>
<keyword evidence="2" id="KW-0472">Membrane</keyword>
<keyword evidence="3 4" id="KW-0732">Signal</keyword>
<dbReference type="Gene3D" id="1.20.58.1040">
    <property type="match status" value="1"/>
</dbReference>
<dbReference type="PANTHER" id="PTHR31044:SF103">
    <property type="entry name" value="MAJOR POLLEN ALLERGEN OLE E 10-LIKE"/>
    <property type="match status" value="1"/>
</dbReference>
<protein>
    <recommendedName>
        <fullName evidence="5">X8 domain-containing protein</fullName>
    </recommendedName>
</protein>
<dbReference type="PANTHER" id="PTHR31044">
    <property type="entry name" value="BETA-1,3 GLUCANASE"/>
    <property type="match status" value="1"/>
</dbReference>